<evidence type="ECO:0000256" key="10">
    <source>
        <dbReference type="ARBA" id="ARBA00048048"/>
    </source>
</evidence>
<evidence type="ECO:0000256" key="4">
    <source>
        <dbReference type="ARBA" id="ARBA00022989"/>
    </source>
</evidence>
<gene>
    <name evidence="14" type="ORF">EJ06DRAFT_583916</name>
</gene>
<keyword evidence="8 11" id="KW-0012">Acyltransferase</keyword>
<evidence type="ECO:0000313" key="14">
    <source>
        <dbReference type="EMBL" id="KAF2398092.1"/>
    </source>
</evidence>
<dbReference type="EC" id="2.3.1.225" evidence="11"/>
<feature type="transmembrane region" description="Helical" evidence="11">
    <location>
        <begin position="14"/>
        <end position="31"/>
    </location>
</feature>
<evidence type="ECO:0000256" key="8">
    <source>
        <dbReference type="ARBA" id="ARBA00023315"/>
    </source>
</evidence>
<evidence type="ECO:0000256" key="1">
    <source>
        <dbReference type="ARBA" id="ARBA00004141"/>
    </source>
</evidence>
<dbReference type="InterPro" id="IPR039859">
    <property type="entry name" value="PFA4/ZDH16/20/ERF2-like"/>
</dbReference>
<keyword evidence="6" id="KW-0564">Palmitate</keyword>
<accession>A0A6G1HQ24</accession>
<keyword evidence="3 11" id="KW-0812">Transmembrane</keyword>
<feature type="transmembrane region" description="Helical" evidence="11">
    <location>
        <begin position="242"/>
        <end position="262"/>
    </location>
</feature>
<keyword evidence="5 11" id="KW-0472">Membrane</keyword>
<dbReference type="GO" id="GO:0016020">
    <property type="term" value="C:membrane"/>
    <property type="evidence" value="ECO:0007669"/>
    <property type="project" value="UniProtKB-SubCell"/>
</dbReference>
<keyword evidence="2 11" id="KW-0808">Transferase</keyword>
<dbReference type="EMBL" id="ML996701">
    <property type="protein sequence ID" value="KAF2398092.1"/>
    <property type="molecule type" value="Genomic_DNA"/>
</dbReference>
<evidence type="ECO:0000256" key="9">
    <source>
        <dbReference type="ARBA" id="ARBA00038298"/>
    </source>
</evidence>
<dbReference type="GO" id="GO:0019706">
    <property type="term" value="F:protein-cysteine S-palmitoyltransferase activity"/>
    <property type="evidence" value="ECO:0007669"/>
    <property type="project" value="UniProtKB-EC"/>
</dbReference>
<dbReference type="PANTHER" id="PTHR22883">
    <property type="entry name" value="ZINC FINGER DHHC DOMAIN CONTAINING PROTEIN"/>
    <property type="match status" value="1"/>
</dbReference>
<evidence type="ECO:0000256" key="12">
    <source>
        <dbReference type="SAM" id="MobiDB-lite"/>
    </source>
</evidence>
<comment type="similarity">
    <text evidence="9">Belongs to the DHHC palmitoyltransferase family. PFA5 subfamily.</text>
</comment>
<evidence type="ECO:0000256" key="6">
    <source>
        <dbReference type="ARBA" id="ARBA00023139"/>
    </source>
</evidence>
<name>A0A6G1HQ24_9PEZI</name>
<dbReference type="GO" id="GO:0006612">
    <property type="term" value="P:protein targeting to membrane"/>
    <property type="evidence" value="ECO:0007669"/>
    <property type="project" value="TreeGrafter"/>
</dbReference>
<evidence type="ECO:0000256" key="3">
    <source>
        <dbReference type="ARBA" id="ARBA00022692"/>
    </source>
</evidence>
<evidence type="ECO:0000313" key="15">
    <source>
        <dbReference type="Proteomes" id="UP000799640"/>
    </source>
</evidence>
<dbReference type="GO" id="GO:0005783">
    <property type="term" value="C:endoplasmic reticulum"/>
    <property type="evidence" value="ECO:0007669"/>
    <property type="project" value="TreeGrafter"/>
</dbReference>
<dbReference type="Proteomes" id="UP000799640">
    <property type="component" value="Unassembled WGS sequence"/>
</dbReference>
<dbReference type="Pfam" id="PF01529">
    <property type="entry name" value="DHHC"/>
    <property type="match status" value="1"/>
</dbReference>
<feature type="transmembrane region" description="Helical" evidence="11">
    <location>
        <begin position="206"/>
        <end position="230"/>
    </location>
</feature>
<organism evidence="14 15">
    <name type="scientific">Trichodelitschia bisporula</name>
    <dbReference type="NCBI Taxonomy" id="703511"/>
    <lineage>
        <taxon>Eukaryota</taxon>
        <taxon>Fungi</taxon>
        <taxon>Dikarya</taxon>
        <taxon>Ascomycota</taxon>
        <taxon>Pezizomycotina</taxon>
        <taxon>Dothideomycetes</taxon>
        <taxon>Dothideomycetes incertae sedis</taxon>
        <taxon>Phaeotrichales</taxon>
        <taxon>Phaeotrichaceae</taxon>
        <taxon>Trichodelitschia</taxon>
    </lineage>
</organism>
<sequence length="432" mass="48903">MCSPHATNLWVSRIVPVVIVAIDAYSIWVVVDRLCLRYLLKPGPSLFDLSGPLDQELELVPRRPKTAIAILAVYFPLMLLCFLTYFRILQSVITNPGFIPRRASNSHHEEGGPGLSSKGPEVARSGGLDRVAVLEGRVLPPPGLDRFYNKDVWVCDQEGLPIFCDTCNNWKPARTHHCSDFNRCVRRMDHFCPWVGGVVSETNMKYFLQFTCYGFLYTGFLFGIVIWAIVDRQRRIGTYDGNLIAFAVLSALFGFMTGGMFGHTLHQQLLNLTTIEFLGRGSRTEFLAVYIPTFSRETTQSRTITYPLPNSSTNYTPDATASELENGASAGVSRTFAIIQTKPDDNIWDVGALNNLKSVLGERIWGWFLPFGDPPCCRHDDPLCDFPLGRDFYTLLDEHHLGNLFPRRGGRRRKRKRRTSHHSRHSSREADR</sequence>
<evidence type="ECO:0000256" key="5">
    <source>
        <dbReference type="ARBA" id="ARBA00023136"/>
    </source>
</evidence>
<comment type="domain">
    <text evidence="11">The DHHC domain is required for palmitoyltransferase activity.</text>
</comment>
<proteinExistence type="inferred from homology"/>
<feature type="transmembrane region" description="Helical" evidence="11">
    <location>
        <begin position="67"/>
        <end position="88"/>
    </location>
</feature>
<reference evidence="14" key="1">
    <citation type="journal article" date="2020" name="Stud. Mycol.">
        <title>101 Dothideomycetes genomes: a test case for predicting lifestyles and emergence of pathogens.</title>
        <authorList>
            <person name="Haridas S."/>
            <person name="Albert R."/>
            <person name="Binder M."/>
            <person name="Bloem J."/>
            <person name="Labutti K."/>
            <person name="Salamov A."/>
            <person name="Andreopoulos B."/>
            <person name="Baker S."/>
            <person name="Barry K."/>
            <person name="Bills G."/>
            <person name="Bluhm B."/>
            <person name="Cannon C."/>
            <person name="Castanera R."/>
            <person name="Culley D."/>
            <person name="Daum C."/>
            <person name="Ezra D."/>
            <person name="Gonzalez J."/>
            <person name="Henrissat B."/>
            <person name="Kuo A."/>
            <person name="Liang C."/>
            <person name="Lipzen A."/>
            <person name="Lutzoni F."/>
            <person name="Magnuson J."/>
            <person name="Mondo S."/>
            <person name="Nolan M."/>
            <person name="Ohm R."/>
            <person name="Pangilinan J."/>
            <person name="Park H.-J."/>
            <person name="Ramirez L."/>
            <person name="Alfaro M."/>
            <person name="Sun H."/>
            <person name="Tritt A."/>
            <person name="Yoshinaga Y."/>
            <person name="Zwiers L.-H."/>
            <person name="Turgeon B."/>
            <person name="Goodwin S."/>
            <person name="Spatafora J."/>
            <person name="Crous P."/>
            <person name="Grigoriev I."/>
        </authorList>
    </citation>
    <scope>NUCLEOTIDE SEQUENCE</scope>
    <source>
        <strain evidence="14">CBS 262.69</strain>
    </source>
</reference>
<protein>
    <recommendedName>
        <fullName evidence="11">Palmitoyltransferase</fullName>
        <ecNumber evidence="11">2.3.1.225</ecNumber>
    </recommendedName>
</protein>
<feature type="region of interest" description="Disordered" evidence="12">
    <location>
        <begin position="406"/>
        <end position="432"/>
    </location>
</feature>
<keyword evidence="7" id="KW-0449">Lipoprotein</keyword>
<evidence type="ECO:0000256" key="11">
    <source>
        <dbReference type="RuleBase" id="RU079119"/>
    </source>
</evidence>
<feature type="domain" description="Palmitoyltransferase DHHC" evidence="13">
    <location>
        <begin position="163"/>
        <end position="278"/>
    </location>
</feature>
<keyword evidence="4 11" id="KW-1133">Transmembrane helix</keyword>
<dbReference type="GO" id="GO:0005794">
    <property type="term" value="C:Golgi apparatus"/>
    <property type="evidence" value="ECO:0007669"/>
    <property type="project" value="TreeGrafter"/>
</dbReference>
<dbReference type="AlphaFoldDB" id="A0A6G1HQ24"/>
<dbReference type="InterPro" id="IPR001594">
    <property type="entry name" value="Palmitoyltrfase_DHHC"/>
</dbReference>
<comment type="subcellular location">
    <subcellularLocation>
        <location evidence="1">Membrane</location>
        <topology evidence="1">Multi-pass membrane protein</topology>
    </subcellularLocation>
</comment>
<evidence type="ECO:0000256" key="7">
    <source>
        <dbReference type="ARBA" id="ARBA00023288"/>
    </source>
</evidence>
<comment type="catalytic activity">
    <reaction evidence="10 11">
        <text>L-cysteinyl-[protein] + hexadecanoyl-CoA = S-hexadecanoyl-L-cysteinyl-[protein] + CoA</text>
        <dbReference type="Rhea" id="RHEA:36683"/>
        <dbReference type="Rhea" id="RHEA-COMP:10131"/>
        <dbReference type="Rhea" id="RHEA-COMP:11032"/>
        <dbReference type="ChEBI" id="CHEBI:29950"/>
        <dbReference type="ChEBI" id="CHEBI:57287"/>
        <dbReference type="ChEBI" id="CHEBI:57379"/>
        <dbReference type="ChEBI" id="CHEBI:74151"/>
        <dbReference type="EC" id="2.3.1.225"/>
    </reaction>
</comment>
<evidence type="ECO:0000256" key="2">
    <source>
        <dbReference type="ARBA" id="ARBA00022679"/>
    </source>
</evidence>
<dbReference type="PANTHER" id="PTHR22883:SF23">
    <property type="entry name" value="PALMITOYLTRANSFERASE ZDHHC6"/>
    <property type="match status" value="1"/>
</dbReference>
<dbReference type="PROSITE" id="PS50216">
    <property type="entry name" value="DHHC"/>
    <property type="match status" value="1"/>
</dbReference>
<dbReference type="OrthoDB" id="331948at2759"/>
<feature type="compositionally biased region" description="Basic residues" evidence="12">
    <location>
        <begin position="408"/>
        <end position="425"/>
    </location>
</feature>
<evidence type="ECO:0000259" key="13">
    <source>
        <dbReference type="Pfam" id="PF01529"/>
    </source>
</evidence>
<feature type="region of interest" description="Disordered" evidence="12">
    <location>
        <begin position="104"/>
        <end position="123"/>
    </location>
</feature>
<keyword evidence="15" id="KW-1185">Reference proteome</keyword>